<gene>
    <name evidence="3" type="ORF">SLOPH_1435</name>
</gene>
<keyword evidence="2" id="KW-0456">Lyase</keyword>
<sequence length="510" mass="59991">MDIPLKPYAIKNNIDIPVKLYRIKSTIDIDLIFEYDMINTIISLKEQEAIRIYFENNININDFEIFYINEGDKIIIKNKNEGIENQVQLGNGIIYFLDDNLLLINKCDNKNKKGEGSEKNMKSKICYKNEKCYVDNIKRGKSKEECLNGKIKILKEDEYTFCNVKKDECCIDYYNEECIKLIEEIDMYNNYQNVQVNKRNILNIIYDILIGKASSFITLIRYFSVMNISGFLWGKNVYYLDRGILKEEYTPAQQKIFLKWLHLDNKLVNKIIRKLTFKTGKFFDNPRSIRHISRFINMYNIDMNEIEDKYFKNFNEFFHRKIKMEMRPLGEGFVSPADCRMAAFYNVEEAKDIWVKGKKFTFENFIFENPIVTSLIFCRLAPSDYHRFHSPIDGKIISIEKIEGNYHSVHPILVNKKDVFTENVRVIIKICRNNNILYFIPIGASLVGSIVLNVNVNDDVKKGDEIGYFKYGGSSIILLTTDEIYLNENIIENSKNKIETYVRVKEMIAK</sequence>
<evidence type="ECO:0000313" key="3">
    <source>
        <dbReference type="EMBL" id="EPR78821.1"/>
    </source>
</evidence>
<dbReference type="InterPro" id="IPR003817">
    <property type="entry name" value="PS_Dcarbxylase"/>
</dbReference>
<dbReference type="VEuPathDB" id="MicrosporidiaDB:SLOPH_1435"/>
<dbReference type="GO" id="GO:0004609">
    <property type="term" value="F:phosphatidylserine decarboxylase activity"/>
    <property type="evidence" value="ECO:0007669"/>
    <property type="project" value="InterPro"/>
</dbReference>
<proteinExistence type="predicted"/>
<evidence type="ECO:0000256" key="1">
    <source>
        <dbReference type="ARBA" id="ARBA00022793"/>
    </source>
</evidence>
<dbReference type="PANTHER" id="PTHR10067:SF17">
    <property type="entry name" value="PHOSPHATIDYLSERINE DECARBOXYLASE PROENZYME 2"/>
    <property type="match status" value="1"/>
</dbReference>
<keyword evidence="4" id="KW-1185">Reference proteome</keyword>
<evidence type="ECO:0000256" key="2">
    <source>
        <dbReference type="ARBA" id="ARBA00023239"/>
    </source>
</evidence>
<dbReference type="EMBL" id="ATCN01000545">
    <property type="protein sequence ID" value="EPR78821.1"/>
    <property type="molecule type" value="Genomic_DNA"/>
</dbReference>
<dbReference type="AlphaFoldDB" id="S7W7M8"/>
<dbReference type="HOGENOM" id="CLU_534384_0_0_1"/>
<dbReference type="PANTHER" id="PTHR10067">
    <property type="entry name" value="PHOSPHATIDYLSERINE DECARBOXYLASE"/>
    <property type="match status" value="1"/>
</dbReference>
<dbReference type="Proteomes" id="UP000014978">
    <property type="component" value="Unassembled WGS sequence"/>
</dbReference>
<dbReference type="InParanoid" id="S7W7M8"/>
<dbReference type="STRING" id="1358809.S7W7M8"/>
<protein>
    <submittedName>
        <fullName evidence="3">Phosphatidylserine decarboxylase</fullName>
    </submittedName>
</protein>
<dbReference type="OrthoDB" id="5973539at2759"/>
<keyword evidence="1" id="KW-0210">Decarboxylase</keyword>
<organism evidence="3 4">
    <name type="scientific">Spraguea lophii (strain 42_110)</name>
    <name type="common">Microsporidian parasite</name>
    <dbReference type="NCBI Taxonomy" id="1358809"/>
    <lineage>
        <taxon>Eukaryota</taxon>
        <taxon>Fungi</taxon>
        <taxon>Fungi incertae sedis</taxon>
        <taxon>Microsporidia</taxon>
        <taxon>Spragueidae</taxon>
        <taxon>Spraguea</taxon>
    </lineage>
</organism>
<accession>S7W7M8</accession>
<comment type="caution">
    <text evidence="3">The sequence shown here is derived from an EMBL/GenBank/DDBJ whole genome shotgun (WGS) entry which is preliminary data.</text>
</comment>
<evidence type="ECO:0000313" key="4">
    <source>
        <dbReference type="Proteomes" id="UP000014978"/>
    </source>
</evidence>
<reference evidence="4" key="1">
    <citation type="journal article" date="2013" name="PLoS Genet.">
        <title>The genome of Spraguea lophii and the basis of host-microsporidian interactions.</title>
        <authorList>
            <person name="Campbell S.E."/>
            <person name="Williams T.A."/>
            <person name="Yousuf A."/>
            <person name="Soanes D.M."/>
            <person name="Paszkiewicz K.H."/>
            <person name="Williams B.A.P."/>
        </authorList>
    </citation>
    <scope>NUCLEOTIDE SEQUENCE [LARGE SCALE GENOMIC DNA]</scope>
    <source>
        <strain evidence="4">42_110</strain>
    </source>
</reference>
<dbReference type="GO" id="GO:0008654">
    <property type="term" value="P:phospholipid biosynthetic process"/>
    <property type="evidence" value="ECO:0007669"/>
    <property type="project" value="InterPro"/>
</dbReference>
<name>S7W7M8_SPRLO</name>
<dbReference type="Pfam" id="PF02666">
    <property type="entry name" value="PS_Dcarbxylase"/>
    <property type="match status" value="1"/>
</dbReference>